<dbReference type="RefSeq" id="WP_254684483.1">
    <property type="nucleotide sequence ID" value="NZ_MIPT01000001.1"/>
</dbReference>
<organism evidence="2 3">
    <name type="scientific">Edaphosphingomonas haloaromaticamans</name>
    <dbReference type="NCBI Taxonomy" id="653954"/>
    <lineage>
        <taxon>Bacteria</taxon>
        <taxon>Pseudomonadati</taxon>
        <taxon>Pseudomonadota</taxon>
        <taxon>Alphaproteobacteria</taxon>
        <taxon>Sphingomonadales</taxon>
        <taxon>Rhizorhabdaceae</taxon>
        <taxon>Edaphosphingomonas</taxon>
    </lineage>
</organism>
<evidence type="ECO:0000256" key="1">
    <source>
        <dbReference type="SAM" id="Phobius"/>
    </source>
</evidence>
<dbReference type="EMBL" id="MIPT01000001">
    <property type="protein sequence ID" value="OHT21518.1"/>
    <property type="molecule type" value="Genomic_DNA"/>
</dbReference>
<proteinExistence type="predicted"/>
<dbReference type="Proteomes" id="UP000179467">
    <property type="component" value="Unassembled WGS sequence"/>
</dbReference>
<dbReference type="AlphaFoldDB" id="A0A1S1HHK8"/>
<evidence type="ECO:0000313" key="2">
    <source>
        <dbReference type="EMBL" id="OHT21518.1"/>
    </source>
</evidence>
<name>A0A1S1HHK8_9SPHN</name>
<keyword evidence="1" id="KW-1133">Transmembrane helix</keyword>
<keyword evidence="3" id="KW-1185">Reference proteome</keyword>
<reference evidence="2 3" key="1">
    <citation type="submission" date="2016-09" db="EMBL/GenBank/DDBJ databases">
        <title>Metabolic pathway, cell adaptation mechanisms and a novel monoxygenase revealed through proteogenomic-transcription analysis of a Sphingomonas haloaromaticamans strain degrading the fungicide ortho-phenylphenol.</title>
        <authorList>
            <person name="Perruchon C."/>
            <person name="Papadopoulou E.S."/>
            <person name="Rousidou C."/>
            <person name="Vasileiadis S."/>
            <person name="Tanou G."/>
            <person name="Amoutzias G."/>
            <person name="Molassiotis A."/>
            <person name="Karpouzas D.G."/>
        </authorList>
    </citation>
    <scope>NUCLEOTIDE SEQUENCE [LARGE SCALE GENOMIC DNA]</scope>
    <source>
        <strain evidence="2 3">P3</strain>
    </source>
</reference>
<protein>
    <submittedName>
        <fullName evidence="2">Uncharacterized protein</fullName>
    </submittedName>
</protein>
<gene>
    <name evidence="2" type="ORF">BHE75_03526</name>
</gene>
<sequence length="374" mass="41091">MDRLSAGRARLRTAGVKRRWKITLGLGAVAIAAIAAPMAYIEIGCRSPMSGLVQGDYRSLLSESDRRPEARTWLTYPEWHIVYSADSLGRHLAAGRPPSSYPYGTDIAAFWSSFCALNGVTREKGDAGDAKIMIYTIGISYTAELAIKAAYERTIGRFAEWFSGWTSADDRHAARTQQAYGAFMHETPWYRFPFGEALAEEWRTEEADLLFRHWERRFALTAEYGVKAGYASLIDRASGAALGRDALTIRFVARATPQALLEIDSRLKPVRTLPGGLVEVEAPRYAQFSALLAKLAASPVTLVEIAGNDDIFLTAALPRARVSGLGNTGLLLSMPLGERPGWRRIGVSTKVAALLPTMRRIEAAGGTIEHVYDY</sequence>
<feature type="transmembrane region" description="Helical" evidence="1">
    <location>
        <begin position="20"/>
        <end position="40"/>
    </location>
</feature>
<keyword evidence="1" id="KW-0472">Membrane</keyword>
<accession>A0A1S1HHK8</accession>
<keyword evidence="1" id="KW-0812">Transmembrane</keyword>
<comment type="caution">
    <text evidence="2">The sequence shown here is derived from an EMBL/GenBank/DDBJ whole genome shotgun (WGS) entry which is preliminary data.</text>
</comment>
<evidence type="ECO:0000313" key="3">
    <source>
        <dbReference type="Proteomes" id="UP000179467"/>
    </source>
</evidence>